<sequence>MFARLRPVLLSLLLQAPSFATAGSVLSTSSVTYCDPPSSLLVQEFNLRYFSKRS</sequence>
<feature type="chain" id="PRO_5042088535" evidence="1">
    <location>
        <begin position="23"/>
        <end position="54"/>
    </location>
</feature>
<dbReference type="EMBL" id="JARKIF010000002">
    <property type="protein sequence ID" value="KAJ7647428.1"/>
    <property type="molecule type" value="Genomic_DNA"/>
</dbReference>
<name>A0AAD7CHL0_9AGAR</name>
<evidence type="ECO:0000256" key="1">
    <source>
        <dbReference type="SAM" id="SignalP"/>
    </source>
</evidence>
<feature type="signal peptide" evidence="1">
    <location>
        <begin position="1"/>
        <end position="22"/>
    </location>
</feature>
<evidence type="ECO:0000313" key="2">
    <source>
        <dbReference type="EMBL" id="KAJ7647428.1"/>
    </source>
</evidence>
<reference evidence="2" key="1">
    <citation type="submission" date="2023-03" db="EMBL/GenBank/DDBJ databases">
        <title>Massive genome expansion in bonnet fungi (Mycena s.s.) driven by repeated elements and novel gene families across ecological guilds.</title>
        <authorList>
            <consortium name="Lawrence Berkeley National Laboratory"/>
            <person name="Harder C.B."/>
            <person name="Miyauchi S."/>
            <person name="Viragh M."/>
            <person name="Kuo A."/>
            <person name="Thoen E."/>
            <person name="Andreopoulos B."/>
            <person name="Lu D."/>
            <person name="Skrede I."/>
            <person name="Drula E."/>
            <person name="Henrissat B."/>
            <person name="Morin E."/>
            <person name="Kohler A."/>
            <person name="Barry K."/>
            <person name="LaButti K."/>
            <person name="Morin E."/>
            <person name="Salamov A."/>
            <person name="Lipzen A."/>
            <person name="Mereny Z."/>
            <person name="Hegedus B."/>
            <person name="Baldrian P."/>
            <person name="Stursova M."/>
            <person name="Weitz H."/>
            <person name="Taylor A."/>
            <person name="Grigoriev I.V."/>
            <person name="Nagy L.G."/>
            <person name="Martin F."/>
            <person name="Kauserud H."/>
        </authorList>
    </citation>
    <scope>NUCLEOTIDE SEQUENCE</scope>
    <source>
        <strain evidence="2">9284</strain>
    </source>
</reference>
<accession>A0AAD7CHL0</accession>
<protein>
    <submittedName>
        <fullName evidence="2">Uncharacterized protein</fullName>
    </submittedName>
</protein>
<comment type="caution">
    <text evidence="2">The sequence shown here is derived from an EMBL/GenBank/DDBJ whole genome shotgun (WGS) entry which is preliminary data.</text>
</comment>
<keyword evidence="3" id="KW-1185">Reference proteome</keyword>
<organism evidence="2 3">
    <name type="scientific">Roridomyces roridus</name>
    <dbReference type="NCBI Taxonomy" id="1738132"/>
    <lineage>
        <taxon>Eukaryota</taxon>
        <taxon>Fungi</taxon>
        <taxon>Dikarya</taxon>
        <taxon>Basidiomycota</taxon>
        <taxon>Agaricomycotina</taxon>
        <taxon>Agaricomycetes</taxon>
        <taxon>Agaricomycetidae</taxon>
        <taxon>Agaricales</taxon>
        <taxon>Marasmiineae</taxon>
        <taxon>Mycenaceae</taxon>
        <taxon>Roridomyces</taxon>
    </lineage>
</organism>
<keyword evidence="1" id="KW-0732">Signal</keyword>
<proteinExistence type="predicted"/>
<dbReference type="Proteomes" id="UP001221142">
    <property type="component" value="Unassembled WGS sequence"/>
</dbReference>
<gene>
    <name evidence="2" type="ORF">FB45DRAFT_893411</name>
</gene>
<evidence type="ECO:0000313" key="3">
    <source>
        <dbReference type="Proteomes" id="UP001221142"/>
    </source>
</evidence>
<dbReference type="AlphaFoldDB" id="A0AAD7CHL0"/>